<dbReference type="NCBIfam" id="TIGR02439">
    <property type="entry name" value="catechol_proteo"/>
    <property type="match status" value="1"/>
</dbReference>
<dbReference type="InterPro" id="IPR015889">
    <property type="entry name" value="Intradiol_dOase_core"/>
</dbReference>
<comment type="caution">
    <text evidence="12">The sequence shown here is derived from an EMBL/GenBank/DDBJ whole genome shotgun (WGS) entry which is preliminary data.</text>
</comment>
<evidence type="ECO:0000256" key="2">
    <source>
        <dbReference type="ARBA" id="ARBA00001965"/>
    </source>
</evidence>
<comment type="similarity">
    <text evidence="4">Belongs to the intradiol ring-cleavage dioxygenase family.</text>
</comment>
<evidence type="ECO:0000313" key="12">
    <source>
        <dbReference type="EMBL" id="KMO35728.1"/>
    </source>
</evidence>
<evidence type="ECO:0000256" key="3">
    <source>
        <dbReference type="ARBA" id="ARBA00004957"/>
    </source>
</evidence>
<dbReference type="UniPathway" id="UPA00157">
    <property type="reaction ID" value="UER00258"/>
</dbReference>
<dbReference type="InterPro" id="IPR050770">
    <property type="entry name" value="Intradiol_RC_Dioxygenase"/>
</dbReference>
<keyword evidence="8" id="KW-0223">Dioxygenase</keyword>
<comment type="cofactor">
    <cofactor evidence="2">
        <name>Fe(3+)</name>
        <dbReference type="ChEBI" id="CHEBI:29034"/>
    </cofactor>
</comment>
<dbReference type="RefSeq" id="WP_048463949.1">
    <property type="nucleotide sequence ID" value="NZ_LABX01000082.1"/>
</dbReference>
<dbReference type="GO" id="GO:0008199">
    <property type="term" value="F:ferric iron binding"/>
    <property type="evidence" value="ECO:0007669"/>
    <property type="project" value="InterPro"/>
</dbReference>
<evidence type="ECO:0000256" key="5">
    <source>
        <dbReference type="ARBA" id="ARBA00013118"/>
    </source>
</evidence>
<dbReference type="SUPFAM" id="SSF49482">
    <property type="entry name" value="Aromatic compound dioxygenase"/>
    <property type="match status" value="1"/>
</dbReference>
<dbReference type="Gene3D" id="2.60.130.10">
    <property type="entry name" value="Aromatic compound dioxygenase"/>
    <property type="match status" value="1"/>
</dbReference>
<dbReference type="PANTHER" id="PTHR33711:SF7">
    <property type="entry name" value="INTRADIOL RING-CLEAVAGE DIOXYGENASES DOMAIN-CONTAINING PROTEIN-RELATED"/>
    <property type="match status" value="1"/>
</dbReference>
<keyword evidence="10" id="KW-0408">Iron</keyword>
<sequence>MTDSLMHRIDVQALLDKAAGLDTDTGDRRLKQIIRRVLADAFRTIEEFGVTPTEFWRAVDYVTRLGQSNEAGLLVAGLGLEHFLDILMDEEERKAGLQGGTPRTIEGPLWLAGAPLERGEVRLDQDPESDAETIVMDGQVRDPDGNPIPGAIVDVWHANTKGGYSFFDSSQSAWNLRRRIETDRDGRYRFRSIMPAGYGCPPEGTTQALLDRIGRHGQRPAHIHFFVEAPGYRKLTTQINIAGDKYLHEDFAFATRDELIVEARREADPEAIARHGLNAPFSTLTFDFTLNREADHLPDAVVLREHATAA</sequence>
<protein>
    <recommendedName>
        <fullName evidence="5">catechol 1,2-dioxygenase</fullName>
        <ecNumber evidence="5">1.13.11.1</ecNumber>
    </recommendedName>
</protein>
<feature type="domain" description="Intradiol ring-cleavage dioxygenases" evidence="11">
    <location>
        <begin position="136"/>
        <end position="164"/>
    </location>
</feature>
<dbReference type="GO" id="GO:0042952">
    <property type="term" value="P:beta-ketoadipate pathway"/>
    <property type="evidence" value="ECO:0007669"/>
    <property type="project" value="UniProtKB-UniPathway"/>
</dbReference>
<dbReference type="Pfam" id="PF04444">
    <property type="entry name" value="Dioxygenase_N"/>
    <property type="match status" value="1"/>
</dbReference>
<organism evidence="12 13">
    <name type="scientific">Methylobacterium aquaticum</name>
    <dbReference type="NCBI Taxonomy" id="270351"/>
    <lineage>
        <taxon>Bacteria</taxon>
        <taxon>Pseudomonadati</taxon>
        <taxon>Pseudomonadota</taxon>
        <taxon>Alphaproteobacteria</taxon>
        <taxon>Hyphomicrobiales</taxon>
        <taxon>Methylobacteriaceae</taxon>
        <taxon>Methylobacterium</taxon>
    </lineage>
</organism>
<name>A0A0J6SQS7_9HYPH</name>
<evidence type="ECO:0000256" key="9">
    <source>
        <dbReference type="ARBA" id="ARBA00023002"/>
    </source>
</evidence>
<comment type="catalytic activity">
    <reaction evidence="1">
        <text>catechol + O2 = cis,cis-muconate + 2 H(+)</text>
        <dbReference type="Rhea" id="RHEA:23852"/>
        <dbReference type="ChEBI" id="CHEBI:15378"/>
        <dbReference type="ChEBI" id="CHEBI:15379"/>
        <dbReference type="ChEBI" id="CHEBI:18135"/>
        <dbReference type="ChEBI" id="CHEBI:32379"/>
        <dbReference type="EC" id="1.13.11.1"/>
    </reaction>
</comment>
<evidence type="ECO:0000256" key="6">
    <source>
        <dbReference type="ARBA" id="ARBA00022723"/>
    </source>
</evidence>
<evidence type="ECO:0000256" key="8">
    <source>
        <dbReference type="ARBA" id="ARBA00022964"/>
    </source>
</evidence>
<dbReference type="EMBL" id="LABX01000082">
    <property type="protein sequence ID" value="KMO35728.1"/>
    <property type="molecule type" value="Genomic_DNA"/>
</dbReference>
<dbReference type="PROSITE" id="PS00083">
    <property type="entry name" value="INTRADIOL_DIOXYGENAS"/>
    <property type="match status" value="1"/>
</dbReference>
<dbReference type="Pfam" id="PF00775">
    <property type="entry name" value="Dioxygenase_C"/>
    <property type="match status" value="1"/>
</dbReference>
<keyword evidence="9" id="KW-0560">Oxidoreductase</keyword>
<keyword evidence="6" id="KW-0479">Metal-binding</keyword>
<evidence type="ECO:0000256" key="1">
    <source>
        <dbReference type="ARBA" id="ARBA00001312"/>
    </source>
</evidence>
<dbReference type="InterPro" id="IPR012801">
    <property type="entry name" value="Cchol_dOase_prob"/>
</dbReference>
<accession>A0A0J6SQS7</accession>
<evidence type="ECO:0000259" key="11">
    <source>
        <dbReference type="PROSITE" id="PS00083"/>
    </source>
</evidence>
<evidence type="ECO:0000256" key="4">
    <source>
        <dbReference type="ARBA" id="ARBA00007825"/>
    </source>
</evidence>
<dbReference type="InterPro" id="IPR000627">
    <property type="entry name" value="Intradiol_dOase_C"/>
</dbReference>
<reference evidence="12 13" key="1">
    <citation type="submission" date="2015-03" db="EMBL/GenBank/DDBJ databases">
        <title>Genome sequencing of Methylobacterium aquaticum DSM16371 type strain.</title>
        <authorList>
            <person name="Chaudhry V."/>
            <person name="Patil P.B."/>
        </authorList>
    </citation>
    <scope>NUCLEOTIDE SEQUENCE [LARGE SCALE GENOMIC DNA]</scope>
    <source>
        <strain evidence="12 13">DSM 16371</strain>
    </source>
</reference>
<comment type="pathway">
    <text evidence="3">Aromatic compound metabolism; beta-ketoadipate pathway; 5-oxo-4,5-dihydro-2-furylacetate from catechol: step 1/3.</text>
</comment>
<dbReference type="GO" id="GO:0018576">
    <property type="term" value="F:catechol 1,2-dioxygenase activity"/>
    <property type="evidence" value="ECO:0007669"/>
    <property type="project" value="UniProtKB-EC"/>
</dbReference>
<evidence type="ECO:0000256" key="10">
    <source>
        <dbReference type="ARBA" id="ARBA00023004"/>
    </source>
</evidence>
<gene>
    <name evidence="12" type="ORF">VP06_11795</name>
</gene>
<dbReference type="PATRIC" id="fig|270351.6.peg.7290"/>
<dbReference type="CDD" id="cd03460">
    <property type="entry name" value="1_2-CTD"/>
    <property type="match status" value="1"/>
</dbReference>
<dbReference type="Proteomes" id="UP000035929">
    <property type="component" value="Unassembled WGS sequence"/>
</dbReference>
<evidence type="ECO:0000256" key="7">
    <source>
        <dbReference type="ARBA" id="ARBA00022797"/>
    </source>
</evidence>
<dbReference type="PANTHER" id="PTHR33711">
    <property type="entry name" value="DIOXYGENASE, PUTATIVE (AFU_ORTHOLOGUE AFUA_2G02910)-RELATED"/>
    <property type="match status" value="1"/>
</dbReference>
<proteinExistence type="inferred from homology"/>
<dbReference type="GO" id="GO:0019614">
    <property type="term" value="P:catechol-containing compound catabolic process"/>
    <property type="evidence" value="ECO:0007669"/>
    <property type="project" value="InterPro"/>
</dbReference>
<evidence type="ECO:0000313" key="13">
    <source>
        <dbReference type="Proteomes" id="UP000035929"/>
    </source>
</evidence>
<dbReference type="AlphaFoldDB" id="A0A0J6SQS7"/>
<dbReference type="EC" id="1.13.11.1" evidence="5"/>
<dbReference type="InterPro" id="IPR007535">
    <property type="entry name" value="Catechol_dOase_N"/>
</dbReference>
<keyword evidence="7" id="KW-0058">Aromatic hydrocarbons catabolism</keyword>